<comment type="similarity">
    <text evidence="2 12">Belongs to the peptidase M36 family.</text>
</comment>
<feature type="binding site" evidence="11">
    <location>
        <position position="508"/>
    </location>
    <ligand>
        <name>Zn(2+)</name>
        <dbReference type="ChEBI" id="CHEBI:29105"/>
        <note>catalytic</note>
    </ligand>
</feature>
<reference evidence="14 15" key="1">
    <citation type="submission" date="2006-10" db="EMBL/GenBank/DDBJ databases">
        <title>The Genome Sequence of Batrachochytrium dendrobatidis JEL423.</title>
        <authorList>
            <consortium name="The Broad Institute Genome Sequencing Platform"/>
            <person name="Birren B."/>
            <person name="Lander E."/>
            <person name="Galagan J."/>
            <person name="Cuomo C."/>
            <person name="Devon K."/>
            <person name="Jaffe D."/>
            <person name="Butler J."/>
            <person name="Alvarez P."/>
            <person name="Gnerre S."/>
            <person name="Grabherr M."/>
            <person name="Kleber M."/>
            <person name="Mauceli E."/>
            <person name="Brockman W."/>
            <person name="Young S."/>
            <person name="LaButti K."/>
            <person name="Sykes S."/>
            <person name="DeCaprio D."/>
            <person name="Crawford M."/>
            <person name="Koehrsen M."/>
            <person name="Engels R."/>
            <person name="Montgomery P."/>
            <person name="Pearson M."/>
            <person name="Howarth C."/>
            <person name="Larson L."/>
            <person name="White J."/>
            <person name="O'Leary S."/>
            <person name="Kodira C."/>
            <person name="Zeng Q."/>
            <person name="Yandava C."/>
            <person name="Alvarado L."/>
            <person name="Longcore J."/>
            <person name="James T."/>
        </authorList>
    </citation>
    <scope>NUCLEOTIDE SEQUENCE [LARGE SCALE GENOMIC DNA]</scope>
    <source>
        <strain evidence="14 15">JEL423</strain>
    </source>
</reference>
<dbReference type="EC" id="3.4.24.-" evidence="12"/>
<evidence type="ECO:0000256" key="3">
    <source>
        <dbReference type="ARBA" id="ARBA00022525"/>
    </source>
</evidence>
<feature type="binding site" evidence="11">
    <location>
        <position position="534"/>
    </location>
    <ligand>
        <name>Zn(2+)</name>
        <dbReference type="ChEBI" id="CHEBI:29105"/>
        <note>catalytic</note>
    </ligand>
</feature>
<dbReference type="InterPro" id="IPR001842">
    <property type="entry name" value="Peptidase_M36"/>
</dbReference>
<evidence type="ECO:0000313" key="14">
    <source>
        <dbReference type="EMBL" id="OAJ39493.1"/>
    </source>
</evidence>
<evidence type="ECO:0000256" key="2">
    <source>
        <dbReference type="ARBA" id="ARBA00006006"/>
    </source>
</evidence>
<dbReference type="eggNOG" id="ENOG502QTDC">
    <property type="taxonomic scope" value="Eukaryota"/>
</dbReference>
<dbReference type="EMBL" id="DS022303">
    <property type="protein sequence ID" value="OAJ39493.1"/>
    <property type="molecule type" value="Genomic_DNA"/>
</dbReference>
<feature type="compositionally biased region" description="Low complexity" evidence="13">
    <location>
        <begin position="376"/>
        <end position="385"/>
    </location>
</feature>
<keyword evidence="7 11" id="KW-0862">Zinc</keyword>
<keyword evidence="5 11" id="KW-0479">Metal-binding</keyword>
<evidence type="ECO:0000256" key="7">
    <source>
        <dbReference type="ARBA" id="ARBA00022833"/>
    </source>
</evidence>
<comment type="subcellular location">
    <subcellularLocation>
        <location evidence="1 12">Secreted</location>
    </subcellularLocation>
</comment>
<feature type="binding site" evidence="11">
    <location>
        <position position="504"/>
    </location>
    <ligand>
        <name>Zn(2+)</name>
        <dbReference type="ChEBI" id="CHEBI:29105"/>
        <note>catalytic</note>
    </ligand>
</feature>
<organism evidence="14 15">
    <name type="scientific">Batrachochytrium dendrobatidis (strain JEL423)</name>
    <dbReference type="NCBI Taxonomy" id="403673"/>
    <lineage>
        <taxon>Eukaryota</taxon>
        <taxon>Fungi</taxon>
        <taxon>Fungi incertae sedis</taxon>
        <taxon>Chytridiomycota</taxon>
        <taxon>Chytridiomycota incertae sedis</taxon>
        <taxon>Chytridiomycetes</taxon>
        <taxon>Rhizophydiales</taxon>
        <taxon>Rhizophydiales incertae sedis</taxon>
        <taxon>Batrachochytrium</taxon>
    </lineage>
</organism>
<dbReference type="PANTHER" id="PTHR33478:SF1">
    <property type="entry name" value="EXTRACELLULAR METALLOPROTEINASE MEP"/>
    <property type="match status" value="1"/>
</dbReference>
<evidence type="ECO:0000256" key="1">
    <source>
        <dbReference type="ARBA" id="ARBA00004613"/>
    </source>
</evidence>
<dbReference type="Gene3D" id="3.10.170.10">
    <property type="match status" value="1"/>
</dbReference>
<feature type="compositionally biased region" description="Polar residues" evidence="13">
    <location>
        <begin position="359"/>
        <end position="370"/>
    </location>
</feature>
<evidence type="ECO:0000256" key="12">
    <source>
        <dbReference type="RuleBase" id="RU364017"/>
    </source>
</evidence>
<feature type="active site" evidence="10">
    <location>
        <position position="505"/>
    </location>
</feature>
<dbReference type="GO" id="GO:0006508">
    <property type="term" value="P:proteolysis"/>
    <property type="evidence" value="ECO:0007669"/>
    <property type="project" value="UniProtKB-KW"/>
</dbReference>
<proteinExistence type="inferred from homology"/>
<keyword evidence="9 12" id="KW-0865">Zymogen</keyword>
<gene>
    <name evidence="14" type="ORF">BDEG_23332</name>
</gene>
<name>A0A177WHE7_BATDL</name>
<evidence type="ECO:0000256" key="9">
    <source>
        <dbReference type="ARBA" id="ARBA00023145"/>
    </source>
</evidence>
<feature type="region of interest" description="Disordered" evidence="13">
    <location>
        <begin position="267"/>
        <end position="330"/>
    </location>
</feature>
<dbReference type="PANTHER" id="PTHR33478">
    <property type="entry name" value="EXTRACELLULAR METALLOPROTEINASE MEP"/>
    <property type="match status" value="1"/>
</dbReference>
<dbReference type="InterPro" id="IPR050371">
    <property type="entry name" value="Fungal_virulence_M36"/>
</dbReference>
<accession>A0A177WHE7</accession>
<dbReference type="SUPFAM" id="SSF55486">
    <property type="entry name" value="Metalloproteases ('zincins'), catalytic domain"/>
    <property type="match status" value="1"/>
</dbReference>
<dbReference type="Proteomes" id="UP000077115">
    <property type="component" value="Unassembled WGS sequence"/>
</dbReference>
<evidence type="ECO:0000256" key="11">
    <source>
        <dbReference type="PIRSR" id="PIRSR601842-2"/>
    </source>
</evidence>
<evidence type="ECO:0000256" key="8">
    <source>
        <dbReference type="ARBA" id="ARBA00023049"/>
    </source>
</evidence>
<keyword evidence="6 12" id="KW-0378">Hydrolase</keyword>
<comment type="cofactor">
    <cofactor evidence="11">
        <name>Zn(2+)</name>
        <dbReference type="ChEBI" id="CHEBI:29105"/>
    </cofactor>
    <text evidence="11">Binds 1 zinc ion per subunit.</text>
</comment>
<dbReference type="VEuPathDB" id="FungiDB:BDEG_23332"/>
<feature type="compositionally biased region" description="Pro residues" evidence="13">
    <location>
        <begin position="306"/>
        <end position="316"/>
    </location>
</feature>
<protein>
    <recommendedName>
        <fullName evidence="12">Extracellular metalloproteinase</fullName>
        <ecNumber evidence="12">3.4.24.-</ecNumber>
    </recommendedName>
    <alternativeName>
        <fullName evidence="12">Fungalysin</fullName>
    </alternativeName>
</protein>
<feature type="signal peptide" evidence="12">
    <location>
        <begin position="1"/>
        <end position="17"/>
    </location>
</feature>
<evidence type="ECO:0000256" key="4">
    <source>
        <dbReference type="ARBA" id="ARBA00022670"/>
    </source>
</evidence>
<feature type="compositionally biased region" description="Low complexity" evidence="13">
    <location>
        <begin position="291"/>
        <end position="305"/>
    </location>
</feature>
<feature type="chain" id="PRO_5009361867" description="Extracellular metalloproteinase" evidence="12">
    <location>
        <begin position="18"/>
        <end position="706"/>
    </location>
</feature>
<dbReference type="GO" id="GO:0005615">
    <property type="term" value="C:extracellular space"/>
    <property type="evidence" value="ECO:0007669"/>
    <property type="project" value="InterPro"/>
</dbReference>
<dbReference type="Pfam" id="PF02128">
    <property type="entry name" value="Peptidase_M36"/>
    <property type="match status" value="1"/>
</dbReference>
<dbReference type="Gene3D" id="1.10.390.10">
    <property type="entry name" value="Neutral Protease Domain 2"/>
    <property type="match status" value="1"/>
</dbReference>
<keyword evidence="8 12" id="KW-0482">Metalloprotease</keyword>
<evidence type="ECO:0000256" key="10">
    <source>
        <dbReference type="PIRSR" id="PIRSR601842-1"/>
    </source>
</evidence>
<feature type="compositionally biased region" description="Basic and acidic residues" evidence="13">
    <location>
        <begin position="346"/>
        <end position="358"/>
    </location>
</feature>
<keyword evidence="3 12" id="KW-0964">Secreted</keyword>
<dbReference type="GO" id="GO:0008270">
    <property type="term" value="F:zinc ion binding"/>
    <property type="evidence" value="ECO:0007669"/>
    <property type="project" value="InterPro"/>
</dbReference>
<dbReference type="CDD" id="cd09596">
    <property type="entry name" value="M36"/>
    <property type="match status" value="1"/>
</dbReference>
<dbReference type="GO" id="GO:0004222">
    <property type="term" value="F:metalloendopeptidase activity"/>
    <property type="evidence" value="ECO:0007669"/>
    <property type="project" value="InterPro"/>
</dbReference>
<dbReference type="InterPro" id="IPR027268">
    <property type="entry name" value="Peptidase_M4/M1_CTD_sf"/>
</dbReference>
<reference evidence="14 15" key="2">
    <citation type="submission" date="2016-05" db="EMBL/GenBank/DDBJ databases">
        <title>Lineage-specific infection strategies underlie the spectrum of fungal disease in amphibians.</title>
        <authorList>
            <person name="Cuomo C.A."/>
            <person name="Farrer R.A."/>
            <person name="James T."/>
            <person name="Longcore J."/>
            <person name="Birren B."/>
        </authorList>
    </citation>
    <scope>NUCLEOTIDE SEQUENCE [LARGE SCALE GENOMIC DNA]</scope>
    <source>
        <strain evidence="14 15">JEL423</strain>
    </source>
</reference>
<feature type="compositionally biased region" description="Basic residues" evidence="13">
    <location>
        <begin position="269"/>
        <end position="290"/>
    </location>
</feature>
<sequence length="706" mass="75662">MFIAAAIVFGLATSAFAIPSTPIISLPAFYSPQTVAKFTSTIPNGLATSSLTTLKNIASDHLHKSLALGSGVTIVPSASFQDNHSGVYHNYVTQAVNGVVIANSVASVSTDKSGNIISQTSSWVNVQSEPNLGRFSSLKTISPVDALVALAASLGIQIDGKTLTTSPDPNFPESLVIHGAQSITNQTITVSDKLYKTASSLRPVWECSLPLSVSWISAFVDKETGKVLGASDWSSSAVRTEDGRIIPQGLPNDTHTSLTRRSLVVIDKRQRRIPTRRPRRTRTTTARKNRAQQTTSSPNPTAGPDTPSPNPPPTGNIPPTSYRVIPLGGRDPLASKATLVQNPFDKEASPLGWHDKNDSQGSTSITSGNNVIAHDNSNNSNNPSSGLTTANSFDFDFQFDDKNQDPSEYKDASVTNVFFLTNAYHDILFKYGFDEQSGNFQQSNIGGQGRGNDAVLAHVQDGSGLNNANFNTPPDGRTGVMRMFLFDTTNPKRDAAFDNGVVLHELTHGLSNRLTGGPSNSNCLQRTESGGMGEGWSDLVALVLEMVESDTAATPKPVGVYVTNDLQTGIRQFPYSTDLTINTHTYSKLSTTREVHDVGEVWATMLFEVYWNMVGKLGFTPNLKDDAKSGKGNAVFLQILVDGMKLQPCNPTFIQARDAIIQADKAANNGANLCEIQKGFAKRGLGINAQDDGSFVDDSTVDPSCS</sequence>
<keyword evidence="12" id="KW-0732">Signal</keyword>
<dbReference type="AlphaFoldDB" id="A0A177WHE7"/>
<dbReference type="OrthoDB" id="3227768at2759"/>
<evidence type="ECO:0000256" key="5">
    <source>
        <dbReference type="ARBA" id="ARBA00022723"/>
    </source>
</evidence>
<evidence type="ECO:0000256" key="13">
    <source>
        <dbReference type="SAM" id="MobiDB-lite"/>
    </source>
</evidence>
<keyword evidence="4 12" id="KW-0645">Protease</keyword>
<feature type="region of interest" description="Disordered" evidence="13">
    <location>
        <begin position="346"/>
        <end position="387"/>
    </location>
</feature>
<evidence type="ECO:0000313" key="15">
    <source>
        <dbReference type="Proteomes" id="UP000077115"/>
    </source>
</evidence>
<evidence type="ECO:0000256" key="6">
    <source>
        <dbReference type="ARBA" id="ARBA00022801"/>
    </source>
</evidence>